<sequence length="170" mass="19750">MTLLEILDTAIKIGLGALITGIITYFNQKANLKAQQNKENKEFNRNLLTKISSDIEEINHLILKIWAIFDFEIKKPVLDKEVISDRLSPLRENLFDDFNLLSKNEGLLLLYDYKDQQEILRRYGELVGAFNSYTCFRKESVSIEKTAEYKASILETRKQLYQSLNKAIPK</sequence>
<feature type="transmembrane region" description="Helical" evidence="1">
    <location>
        <begin position="6"/>
        <end position="26"/>
    </location>
</feature>
<keyword evidence="1" id="KW-0812">Transmembrane</keyword>
<evidence type="ECO:0000313" key="3">
    <source>
        <dbReference type="Proteomes" id="UP001284094"/>
    </source>
</evidence>
<dbReference type="RefSeq" id="WP_035265770.1">
    <property type="nucleotide sequence ID" value="NZ_JAXHPJ010000055.1"/>
</dbReference>
<evidence type="ECO:0000313" key="2">
    <source>
        <dbReference type="EMBL" id="MDY6551533.1"/>
    </source>
</evidence>
<name>A0ABU5GNA7_9GAMM</name>
<keyword evidence="1" id="KW-1133">Transmembrane helix</keyword>
<proteinExistence type="predicted"/>
<dbReference type="Proteomes" id="UP001284094">
    <property type="component" value="Unassembled WGS sequence"/>
</dbReference>
<protein>
    <submittedName>
        <fullName evidence="2">Uncharacterized protein</fullName>
    </submittedName>
</protein>
<keyword evidence="1" id="KW-0472">Membrane</keyword>
<organism evidence="2 3">
    <name type="scientific">Acinetobacter faecalis</name>
    <dbReference type="NCBI Taxonomy" id="2665161"/>
    <lineage>
        <taxon>Bacteria</taxon>
        <taxon>Pseudomonadati</taxon>
        <taxon>Pseudomonadota</taxon>
        <taxon>Gammaproteobacteria</taxon>
        <taxon>Moraxellales</taxon>
        <taxon>Moraxellaceae</taxon>
        <taxon>Acinetobacter</taxon>
    </lineage>
</organism>
<dbReference type="EMBL" id="JAXHPO010000090">
    <property type="protein sequence ID" value="MDY6551533.1"/>
    <property type="molecule type" value="Genomic_DNA"/>
</dbReference>
<accession>A0ABU5GNA7</accession>
<gene>
    <name evidence="2" type="ORF">SKM48_12405</name>
</gene>
<comment type="caution">
    <text evidence="2">The sequence shown here is derived from an EMBL/GenBank/DDBJ whole genome shotgun (WGS) entry which is preliminary data.</text>
</comment>
<reference evidence="2 3" key="1">
    <citation type="journal article" date="2024" name="Syst. Appl. Microbiol.">
        <title>Evidence for the occurrence of Acinetobacter faecalis in cattle feces and its emended description.</title>
        <authorList>
            <person name="Kyselkova M."/>
            <person name="Xanthopoulou K."/>
            <person name="Shestivska V."/>
            <person name="Spanelova P."/>
            <person name="Maixnerova M."/>
            <person name="Higgins P.G."/>
            <person name="Nemec A."/>
        </authorList>
    </citation>
    <scope>NUCLEOTIDE SEQUENCE [LARGE SCALE GENOMIC DNA]</scope>
    <source>
        <strain evidence="2 3">ANC 7225</strain>
    </source>
</reference>
<evidence type="ECO:0000256" key="1">
    <source>
        <dbReference type="SAM" id="Phobius"/>
    </source>
</evidence>
<keyword evidence="3" id="KW-1185">Reference proteome</keyword>